<organism evidence="1 2">
    <name type="scientific">Saprospira grandis (strain Lewin)</name>
    <dbReference type="NCBI Taxonomy" id="984262"/>
    <lineage>
        <taxon>Bacteria</taxon>
        <taxon>Pseudomonadati</taxon>
        <taxon>Bacteroidota</taxon>
        <taxon>Saprospiria</taxon>
        <taxon>Saprospirales</taxon>
        <taxon>Saprospiraceae</taxon>
        <taxon>Saprospira</taxon>
    </lineage>
</organism>
<dbReference type="AlphaFoldDB" id="H6L3M6"/>
<proteinExistence type="predicted"/>
<dbReference type="STRING" id="984262.SGRA_2245"/>
<dbReference type="Proteomes" id="UP000007519">
    <property type="component" value="Chromosome"/>
</dbReference>
<dbReference type="eggNOG" id="ENOG503006P">
    <property type="taxonomic scope" value="Bacteria"/>
</dbReference>
<name>H6L3M6_SAPGL</name>
<dbReference type="EMBL" id="CP002831">
    <property type="protein sequence ID" value="AFC24974.1"/>
    <property type="molecule type" value="Genomic_DNA"/>
</dbReference>
<dbReference type="OrthoDB" id="794480at2"/>
<keyword evidence="2" id="KW-1185">Reference proteome</keyword>
<accession>H6L3M6</accession>
<evidence type="ECO:0000313" key="1">
    <source>
        <dbReference type="EMBL" id="AFC24974.1"/>
    </source>
</evidence>
<sequence>MAEPTEDWEFDFQWLQLRHQFKNQLQLESLPNLQAMLLLVGIQELGQLKEEFTKEEKQDLMQLASCRLLAYEGYFEFEGLDAEGWPHYRNLGLAPKMGIKEQEKLLKSLLLRYAKEELELPKEENPN</sequence>
<dbReference type="HOGENOM" id="CLU_2070122_0_0_10"/>
<gene>
    <name evidence="1" type="ordered locus">SGRA_2245</name>
</gene>
<reference evidence="1 2" key="1">
    <citation type="journal article" date="2012" name="Stand. Genomic Sci.">
        <title>Complete genome sequencing and analysis of Saprospira grandis str. Lewin, a predatory marine bacterium.</title>
        <authorList>
            <person name="Saw J.H."/>
            <person name="Yuryev A."/>
            <person name="Kanbe M."/>
            <person name="Hou S."/>
            <person name="Young A.G."/>
            <person name="Aizawa S."/>
            <person name="Alam M."/>
        </authorList>
    </citation>
    <scope>NUCLEOTIDE SEQUENCE [LARGE SCALE GENOMIC DNA]</scope>
    <source>
        <strain evidence="1 2">Lewin</strain>
    </source>
</reference>
<protein>
    <submittedName>
        <fullName evidence="1">Uncharacterized protein</fullName>
    </submittedName>
</protein>
<dbReference type="KEGG" id="sgn:SGRA_2245"/>
<dbReference type="RefSeq" id="WP_015692589.1">
    <property type="nucleotide sequence ID" value="NC_016940.1"/>
</dbReference>
<evidence type="ECO:0000313" key="2">
    <source>
        <dbReference type="Proteomes" id="UP000007519"/>
    </source>
</evidence>